<proteinExistence type="predicted"/>
<protein>
    <submittedName>
        <fullName evidence="1">PTS glucose transporter subunit IIA</fullName>
    </submittedName>
</protein>
<dbReference type="Proteomes" id="UP000594014">
    <property type="component" value="Chromosome"/>
</dbReference>
<name>A0ACD1A642_9FIRM</name>
<evidence type="ECO:0000313" key="2">
    <source>
        <dbReference type="Proteomes" id="UP000594014"/>
    </source>
</evidence>
<keyword evidence="2" id="KW-1185">Reference proteome</keyword>
<accession>A0ACD1A642</accession>
<gene>
    <name evidence="1" type="ORF">FRZ06_00040</name>
</gene>
<keyword evidence="1" id="KW-0762">Sugar transport</keyword>
<organism evidence="1 2">
    <name type="scientific">Anoxybacterium hadale</name>
    <dbReference type="NCBI Taxonomy" id="3408580"/>
    <lineage>
        <taxon>Bacteria</taxon>
        <taxon>Bacillati</taxon>
        <taxon>Bacillota</taxon>
        <taxon>Clostridia</taxon>
        <taxon>Peptostreptococcales</taxon>
        <taxon>Anaerovoracaceae</taxon>
        <taxon>Anoxybacterium</taxon>
    </lineage>
</organism>
<sequence>MFSLFKKESKIIAPISGDVLDLSHAPDPVFSQRLAGDGVLINPSDGMVVAPADGILSVIFKTNHAFGMKLENGTEVLVHIGIDTVKLNGQGFERIAEEGSSVKAGEPIMKIDRKFITESGFSLMTPVLITNPDETSSMNLLIDCTVTAGKDAVIRYKK</sequence>
<dbReference type="EMBL" id="CP042469">
    <property type="protein sequence ID" value="QOX61859.1"/>
    <property type="molecule type" value="Genomic_DNA"/>
</dbReference>
<keyword evidence="1" id="KW-0813">Transport</keyword>
<reference evidence="1" key="1">
    <citation type="submission" date="2019-08" db="EMBL/GenBank/DDBJ databases">
        <title>Genome sequence of Clostridiales bacterium MT110.</title>
        <authorList>
            <person name="Cao J."/>
        </authorList>
    </citation>
    <scope>NUCLEOTIDE SEQUENCE</scope>
    <source>
        <strain evidence="1">MT110</strain>
    </source>
</reference>
<evidence type="ECO:0000313" key="1">
    <source>
        <dbReference type="EMBL" id="QOX61859.1"/>
    </source>
</evidence>